<geneLocation type="mitochondrion" evidence="2"/>
<keyword evidence="3" id="KW-1185">Reference proteome</keyword>
<keyword evidence="2" id="KW-0496">Mitochondrion</keyword>
<organism evidence="2 3">
    <name type="scientific">Zingiber officinale</name>
    <name type="common">Ginger</name>
    <name type="synonym">Amomum zingiber</name>
    <dbReference type="NCBI Taxonomy" id="94328"/>
    <lineage>
        <taxon>Eukaryota</taxon>
        <taxon>Viridiplantae</taxon>
        <taxon>Streptophyta</taxon>
        <taxon>Embryophyta</taxon>
        <taxon>Tracheophyta</taxon>
        <taxon>Spermatophyta</taxon>
        <taxon>Magnoliopsida</taxon>
        <taxon>Liliopsida</taxon>
        <taxon>Zingiberales</taxon>
        <taxon>Zingiberaceae</taxon>
        <taxon>Zingiber</taxon>
    </lineage>
</organism>
<evidence type="ECO:0000313" key="2">
    <source>
        <dbReference type="EMBL" id="KAG6467686.1"/>
    </source>
</evidence>
<name>A0A8J5ENH7_ZINOF</name>
<sequence>MTVWLVTTTSSWRRRKTRHSGEPPGGVVRSGNSTRPAPKQRSRCVPHSRGTACEILEEGGDEVKSAWPLWAGPHTCYNGNYNGKQGCKAERIRKDCLSSDCSLQLGNMKLESLVIADQHAAVNMYPGPVHTARHTLGRGFARSIGQILTHDFCVPLVPRLWWSYCRIPRCHALLLSAPEPPGIIQLDECETIDPGWKLTPGFRLLERCIDTNLDEDILSFFNEKKEQLETKAGLDKQKV</sequence>
<proteinExistence type="predicted"/>
<dbReference type="Proteomes" id="UP000734854">
    <property type="component" value="Unassembled WGS sequence"/>
</dbReference>
<dbReference type="EMBL" id="JACMSC010000025">
    <property type="protein sequence ID" value="KAG6467686.1"/>
    <property type="molecule type" value="Genomic_DNA"/>
</dbReference>
<dbReference type="AlphaFoldDB" id="A0A8J5ENH7"/>
<evidence type="ECO:0000313" key="3">
    <source>
        <dbReference type="Proteomes" id="UP000734854"/>
    </source>
</evidence>
<feature type="region of interest" description="Disordered" evidence="1">
    <location>
        <begin position="1"/>
        <end position="45"/>
    </location>
</feature>
<evidence type="ECO:0000256" key="1">
    <source>
        <dbReference type="SAM" id="MobiDB-lite"/>
    </source>
</evidence>
<comment type="caution">
    <text evidence="2">The sequence shown here is derived from an EMBL/GenBank/DDBJ whole genome shotgun (WGS) entry which is preliminary data.</text>
</comment>
<protein>
    <submittedName>
        <fullName evidence="2">Uncharacterized protein</fullName>
    </submittedName>
</protein>
<reference evidence="2 3" key="1">
    <citation type="submission" date="2020-08" db="EMBL/GenBank/DDBJ databases">
        <title>Plant Genome Project.</title>
        <authorList>
            <person name="Zhang R.-G."/>
        </authorList>
    </citation>
    <scope>NUCLEOTIDE SEQUENCE [LARGE SCALE GENOMIC DNA]</scope>
    <source>
        <tissue evidence="2">Rhizome</tissue>
    </source>
</reference>
<accession>A0A8J5ENH7</accession>
<gene>
    <name evidence="2" type="ORF">ZIOFF_074416</name>
</gene>